<dbReference type="InterPro" id="IPR028082">
    <property type="entry name" value="Peripla_BP_I"/>
</dbReference>
<dbReference type="PROSITE" id="PS51257">
    <property type="entry name" value="PROKAR_LIPOPROTEIN"/>
    <property type="match status" value="1"/>
</dbReference>
<evidence type="ECO:0000313" key="7">
    <source>
        <dbReference type="EMBL" id="ROR27354.1"/>
    </source>
</evidence>
<evidence type="ECO:0000256" key="1">
    <source>
        <dbReference type="ARBA" id="ARBA00004196"/>
    </source>
</evidence>
<organism evidence="7 8">
    <name type="scientific">Mobilisporobacter senegalensis</name>
    <dbReference type="NCBI Taxonomy" id="1329262"/>
    <lineage>
        <taxon>Bacteria</taxon>
        <taxon>Bacillati</taxon>
        <taxon>Bacillota</taxon>
        <taxon>Clostridia</taxon>
        <taxon>Lachnospirales</taxon>
        <taxon>Lachnospiraceae</taxon>
        <taxon>Mobilisporobacter</taxon>
    </lineage>
</organism>
<gene>
    <name evidence="7" type="ORF">EDD66_10649</name>
</gene>
<dbReference type="RefSeq" id="WP_123609605.1">
    <property type="nucleotide sequence ID" value="NZ_RJVG01000006.1"/>
</dbReference>
<dbReference type="GO" id="GO:0030313">
    <property type="term" value="C:cell envelope"/>
    <property type="evidence" value="ECO:0007669"/>
    <property type="project" value="UniProtKB-SubCell"/>
</dbReference>
<sequence>MGKKKLISFMLAMVLLMTTLSGCTVDGEGKDTSSNSDTEVSSDNGDAKKESDKKIKVGFANINEKGSFGKMVRDSVEKEAEKRGYELICVDNNSDGATAVKNADDLLNMGIEYFIEFNVDDTVAPVIMEKMNAANVPVVAVDIAHPGAYFFGADNSEAGKIAGRAAAQYIKEKWNGEIDYVVRGIQPISGPVTAPRVMDFTVGMEEEGLIIPADKIIEIDTQNDAQISQQRMNDFLMAHPDAKRIAVVAMNDVLGAGIWAAVETAGRQDNVILYSHNSTADFVEPLYATKGMTGWIGSVGYFPERYGEWILPIIDELVEGKTPPEKSYIDHELVTWENITDHYPEDNFPWSKFMIDKK</sequence>
<dbReference type="GO" id="GO:0030246">
    <property type="term" value="F:carbohydrate binding"/>
    <property type="evidence" value="ECO:0007669"/>
    <property type="project" value="UniProtKB-ARBA"/>
</dbReference>
<dbReference type="OrthoDB" id="569491at2"/>
<accession>A0A3N1XKW2</accession>
<dbReference type="PANTHER" id="PTHR46847:SF1">
    <property type="entry name" value="D-ALLOSE-BINDING PERIPLASMIC PROTEIN-RELATED"/>
    <property type="match status" value="1"/>
</dbReference>
<dbReference type="SUPFAM" id="SSF53822">
    <property type="entry name" value="Periplasmic binding protein-like I"/>
    <property type="match status" value="1"/>
</dbReference>
<evidence type="ECO:0000313" key="8">
    <source>
        <dbReference type="Proteomes" id="UP000273083"/>
    </source>
</evidence>
<dbReference type="Gene3D" id="3.40.50.2300">
    <property type="match status" value="2"/>
</dbReference>
<dbReference type="Pfam" id="PF13407">
    <property type="entry name" value="Peripla_BP_4"/>
    <property type="match status" value="1"/>
</dbReference>
<dbReference type="AlphaFoldDB" id="A0A3N1XKW2"/>
<comment type="similarity">
    <text evidence="2">Belongs to the bacterial solute-binding protein 2 family.</text>
</comment>
<keyword evidence="8" id="KW-1185">Reference proteome</keyword>
<evidence type="ECO:0000256" key="2">
    <source>
        <dbReference type="ARBA" id="ARBA00007639"/>
    </source>
</evidence>
<keyword evidence="3 5" id="KW-0732">Signal</keyword>
<dbReference type="Proteomes" id="UP000273083">
    <property type="component" value="Unassembled WGS sequence"/>
</dbReference>
<evidence type="ECO:0000256" key="3">
    <source>
        <dbReference type="ARBA" id="ARBA00022729"/>
    </source>
</evidence>
<dbReference type="InterPro" id="IPR025997">
    <property type="entry name" value="SBP_2_dom"/>
</dbReference>
<evidence type="ECO:0000256" key="5">
    <source>
        <dbReference type="SAM" id="SignalP"/>
    </source>
</evidence>
<protein>
    <submittedName>
        <fullName evidence="7">Monosaccharide ABC transporter substrate-binding protein (CUT2 family)</fullName>
    </submittedName>
</protein>
<proteinExistence type="inferred from homology"/>
<feature type="region of interest" description="Disordered" evidence="4">
    <location>
        <begin position="26"/>
        <end position="49"/>
    </location>
</feature>
<dbReference type="EMBL" id="RJVG01000006">
    <property type="protein sequence ID" value="ROR27354.1"/>
    <property type="molecule type" value="Genomic_DNA"/>
</dbReference>
<feature type="chain" id="PRO_5039498305" evidence="5">
    <location>
        <begin position="24"/>
        <end position="358"/>
    </location>
</feature>
<evidence type="ECO:0000259" key="6">
    <source>
        <dbReference type="Pfam" id="PF13407"/>
    </source>
</evidence>
<feature type="signal peptide" evidence="5">
    <location>
        <begin position="1"/>
        <end position="23"/>
    </location>
</feature>
<evidence type="ECO:0000256" key="4">
    <source>
        <dbReference type="SAM" id="MobiDB-lite"/>
    </source>
</evidence>
<feature type="domain" description="Periplasmic binding protein" evidence="6">
    <location>
        <begin position="57"/>
        <end position="321"/>
    </location>
</feature>
<feature type="compositionally biased region" description="Polar residues" evidence="4">
    <location>
        <begin position="32"/>
        <end position="44"/>
    </location>
</feature>
<dbReference type="PANTHER" id="PTHR46847">
    <property type="entry name" value="D-ALLOSE-BINDING PERIPLASMIC PROTEIN-RELATED"/>
    <property type="match status" value="1"/>
</dbReference>
<name>A0A3N1XKW2_9FIRM</name>
<dbReference type="CDD" id="cd01536">
    <property type="entry name" value="PBP1_ABC_sugar_binding-like"/>
    <property type="match status" value="1"/>
</dbReference>
<comment type="subcellular location">
    <subcellularLocation>
        <location evidence="1">Cell envelope</location>
    </subcellularLocation>
</comment>
<comment type="caution">
    <text evidence="7">The sequence shown here is derived from an EMBL/GenBank/DDBJ whole genome shotgun (WGS) entry which is preliminary data.</text>
</comment>
<reference evidence="7 8" key="1">
    <citation type="submission" date="2018-11" db="EMBL/GenBank/DDBJ databases">
        <title>Genomic Encyclopedia of Type Strains, Phase IV (KMG-IV): sequencing the most valuable type-strain genomes for metagenomic binning, comparative biology and taxonomic classification.</title>
        <authorList>
            <person name="Goeker M."/>
        </authorList>
    </citation>
    <scope>NUCLEOTIDE SEQUENCE [LARGE SCALE GENOMIC DNA]</scope>
    <source>
        <strain evidence="7 8">DSM 26537</strain>
    </source>
</reference>